<organism evidence="3 4">
    <name type="scientific">Flaviaesturariibacter flavus</name>
    <dbReference type="NCBI Taxonomy" id="2502780"/>
    <lineage>
        <taxon>Bacteria</taxon>
        <taxon>Pseudomonadati</taxon>
        <taxon>Bacteroidota</taxon>
        <taxon>Chitinophagia</taxon>
        <taxon>Chitinophagales</taxon>
        <taxon>Chitinophagaceae</taxon>
        <taxon>Flaviaestuariibacter</taxon>
    </lineage>
</organism>
<evidence type="ECO:0000259" key="2">
    <source>
        <dbReference type="Pfam" id="PF13568"/>
    </source>
</evidence>
<reference evidence="3 4" key="1">
    <citation type="submission" date="2019-03" db="EMBL/GenBank/DDBJ databases">
        <authorList>
            <person name="Kim M.K.M."/>
        </authorList>
    </citation>
    <scope>NUCLEOTIDE SEQUENCE [LARGE SCALE GENOMIC DNA]</scope>
    <source>
        <strain evidence="3 4">17J68-12</strain>
    </source>
</reference>
<dbReference type="AlphaFoldDB" id="A0A4R1BNE9"/>
<accession>A0A4R1BNE9</accession>
<dbReference type="Proteomes" id="UP000295334">
    <property type="component" value="Unassembled WGS sequence"/>
</dbReference>
<dbReference type="SUPFAM" id="SSF56925">
    <property type="entry name" value="OMPA-like"/>
    <property type="match status" value="1"/>
</dbReference>
<gene>
    <name evidence="3" type="ORF">EPD60_00835</name>
</gene>
<dbReference type="InterPro" id="IPR011250">
    <property type="entry name" value="OMP/PagP_B-barrel"/>
</dbReference>
<evidence type="ECO:0000256" key="1">
    <source>
        <dbReference type="SAM" id="SignalP"/>
    </source>
</evidence>
<dbReference type="RefSeq" id="WP_131445836.1">
    <property type="nucleotide sequence ID" value="NZ_SJZI01000002.1"/>
</dbReference>
<dbReference type="EMBL" id="SJZI01000002">
    <property type="protein sequence ID" value="TCJ18991.1"/>
    <property type="molecule type" value="Genomic_DNA"/>
</dbReference>
<feature type="chain" id="PRO_5020691760" evidence="1">
    <location>
        <begin position="22"/>
        <end position="197"/>
    </location>
</feature>
<feature type="domain" description="Outer membrane protein beta-barrel" evidence="2">
    <location>
        <begin position="23"/>
        <end position="166"/>
    </location>
</feature>
<evidence type="ECO:0000313" key="3">
    <source>
        <dbReference type="EMBL" id="TCJ18991.1"/>
    </source>
</evidence>
<comment type="caution">
    <text evidence="3">The sequence shown here is derived from an EMBL/GenBank/DDBJ whole genome shotgun (WGS) entry which is preliminary data.</text>
</comment>
<keyword evidence="1" id="KW-0732">Signal</keyword>
<evidence type="ECO:0000313" key="4">
    <source>
        <dbReference type="Proteomes" id="UP000295334"/>
    </source>
</evidence>
<dbReference type="OrthoDB" id="947434at2"/>
<dbReference type="InterPro" id="IPR025665">
    <property type="entry name" value="Beta-barrel_OMP_2"/>
</dbReference>
<keyword evidence="4" id="KW-1185">Reference proteome</keyword>
<feature type="signal peptide" evidence="1">
    <location>
        <begin position="1"/>
        <end position="21"/>
    </location>
</feature>
<dbReference type="Pfam" id="PF13568">
    <property type="entry name" value="OMP_b-brl_2"/>
    <property type="match status" value="1"/>
</dbReference>
<protein>
    <submittedName>
        <fullName evidence="3">PorT family protein</fullName>
    </submittedName>
</protein>
<proteinExistence type="predicted"/>
<sequence>MKKSVFALLALAGGIAARAQAPQIGFKAGLNIATISTKQGTVSNKLSGHGGIMVHAHVSPNFAIQPELLYSGQGTKQQYLGQNFDWNLNYLNVPIMLQYMVADGLRIEAGPQVGLLLSAKVKNGGGSTDIKNDLKQADFGVGIGFGYVSSMGLGAGARYNFGLTNINKNQDLPIKNQVGQISVFYLIGGKGTTRTRR</sequence>
<name>A0A4R1BNE9_9BACT</name>